<dbReference type="GeneTree" id="ENSGT00940000153909"/>
<comment type="subcellular location">
    <subcellularLocation>
        <location evidence="1">Endoplasmic reticulum lumen</location>
    </subcellularLocation>
</comment>
<keyword evidence="13" id="KW-1185">Reference proteome</keyword>
<keyword evidence="6" id="KW-0256">Endoplasmic reticulum</keyword>
<protein>
    <recommendedName>
        <fullName evidence="3">Nucleotide exchange factor SIL1</fullName>
    </recommendedName>
</protein>
<dbReference type="Ensembl" id="ENSEBUT00000016535.1">
    <property type="protein sequence ID" value="ENSEBUP00000015958.1"/>
    <property type="gene ID" value="ENSEBUG00000010029.1"/>
</dbReference>
<dbReference type="InterPro" id="IPR013918">
    <property type="entry name" value="Nucleotide_exch_fac_Fes1"/>
</dbReference>
<evidence type="ECO:0000256" key="3">
    <source>
        <dbReference type="ARBA" id="ARBA00015352"/>
    </source>
</evidence>
<comment type="similarity">
    <text evidence="2">Belongs to the SIL1 family.</text>
</comment>
<feature type="domain" description="Nucleotide exchange factor Fes1" evidence="11">
    <location>
        <begin position="111"/>
        <end position="173"/>
    </location>
</feature>
<name>A0A8C4QIQ2_EPTBU</name>
<dbReference type="Pfam" id="PF08609">
    <property type="entry name" value="Fes1"/>
    <property type="match status" value="1"/>
</dbReference>
<keyword evidence="4" id="KW-0813">Transport</keyword>
<dbReference type="Proteomes" id="UP000694388">
    <property type="component" value="Unplaced"/>
</dbReference>
<evidence type="ECO:0000313" key="13">
    <source>
        <dbReference type="Proteomes" id="UP000694388"/>
    </source>
</evidence>
<evidence type="ECO:0000256" key="5">
    <source>
        <dbReference type="ARBA" id="ARBA00022729"/>
    </source>
</evidence>
<evidence type="ECO:0000256" key="6">
    <source>
        <dbReference type="ARBA" id="ARBA00022824"/>
    </source>
</evidence>
<comment type="function">
    <text evidence="10">Required for protein translocation and folding in the endoplasmic reticulum (ER). Functions as a nucleotide exchange factor for the ER lumenal chaperone HSPA5.</text>
</comment>
<dbReference type="FunFam" id="1.25.10.10:FF:000148">
    <property type="entry name" value="SIL1 nucleotide exchange factor"/>
    <property type="match status" value="1"/>
</dbReference>
<dbReference type="PANTHER" id="PTHR19316">
    <property type="entry name" value="PROTEIN FOLDING REGULATOR"/>
    <property type="match status" value="1"/>
</dbReference>
<keyword evidence="5" id="KW-0732">Signal</keyword>
<evidence type="ECO:0000256" key="10">
    <source>
        <dbReference type="ARBA" id="ARBA00037748"/>
    </source>
</evidence>
<dbReference type="PANTHER" id="PTHR19316:SF35">
    <property type="entry name" value="NUCLEOTIDE EXCHANGE FACTOR SIL1"/>
    <property type="match status" value="1"/>
</dbReference>
<keyword evidence="8" id="KW-0811">Translocation</keyword>
<dbReference type="InterPro" id="IPR050693">
    <property type="entry name" value="Hsp70_NEF-Inhibitors"/>
</dbReference>
<evidence type="ECO:0000256" key="9">
    <source>
        <dbReference type="ARBA" id="ARBA00023180"/>
    </source>
</evidence>
<evidence type="ECO:0000259" key="11">
    <source>
        <dbReference type="Pfam" id="PF08609"/>
    </source>
</evidence>
<keyword evidence="7" id="KW-0653">Protein transport</keyword>
<proteinExistence type="inferred from homology"/>
<evidence type="ECO:0000256" key="4">
    <source>
        <dbReference type="ARBA" id="ARBA00022448"/>
    </source>
</evidence>
<dbReference type="InterPro" id="IPR016024">
    <property type="entry name" value="ARM-type_fold"/>
</dbReference>
<reference evidence="12" key="2">
    <citation type="submission" date="2025-09" db="UniProtKB">
        <authorList>
            <consortium name="Ensembl"/>
        </authorList>
    </citation>
    <scope>IDENTIFICATION</scope>
</reference>
<evidence type="ECO:0000256" key="7">
    <source>
        <dbReference type="ARBA" id="ARBA00022927"/>
    </source>
</evidence>
<evidence type="ECO:0000256" key="1">
    <source>
        <dbReference type="ARBA" id="ARBA00004319"/>
    </source>
</evidence>
<evidence type="ECO:0000256" key="8">
    <source>
        <dbReference type="ARBA" id="ARBA00023010"/>
    </source>
</evidence>
<dbReference type="Gene3D" id="1.25.10.10">
    <property type="entry name" value="Leucine-rich Repeat Variant"/>
    <property type="match status" value="1"/>
</dbReference>
<keyword evidence="9" id="KW-0325">Glycoprotein</keyword>
<evidence type="ECO:0000256" key="2">
    <source>
        <dbReference type="ARBA" id="ARBA00010588"/>
    </source>
</evidence>
<sequence>QEDEVTKDDDESIMDTLDEEDIVVFQPTNTWQRVHPGQGVPAGLHVRLNLQTGEREAKLLNKEVGDSGGPSKGDCRVFSSTELKRALKLLKDEPVGQAEVGVSEKDSRQQSFRSMEELRKDFEELGLFAEPDSAVMARLLEVINDTKSLLEVRRHALRELEYHVHQVDNAQDLVKLGGLSILVRALNDSMPDIREGSAFVLGSALSSNPHVQVQAVEGGLLQRLVVLLATDPSLPVPCLPLPLLRHFPYAQRRFLDLGGVSLLSNLLETDRDRPLWIRIVTLAYDMLWEKVKPESQWEHAEKVERARQYSAISLLPTLWQHGWCKRLPALLEHPDHDAREKVLRCMAELMRACREEFLSASGLQAALERLQSEYQGLAASEQIENEPEGYFNGMLYSVQELQKQFDKLSEIFLPNA</sequence>
<reference evidence="12" key="1">
    <citation type="submission" date="2025-08" db="UniProtKB">
        <authorList>
            <consortium name="Ensembl"/>
        </authorList>
    </citation>
    <scope>IDENTIFICATION</scope>
</reference>
<dbReference type="GO" id="GO:0005788">
    <property type="term" value="C:endoplasmic reticulum lumen"/>
    <property type="evidence" value="ECO:0007669"/>
    <property type="project" value="UniProtKB-SubCell"/>
</dbReference>
<organism evidence="12 13">
    <name type="scientific">Eptatretus burgeri</name>
    <name type="common">Inshore hagfish</name>
    <dbReference type="NCBI Taxonomy" id="7764"/>
    <lineage>
        <taxon>Eukaryota</taxon>
        <taxon>Metazoa</taxon>
        <taxon>Chordata</taxon>
        <taxon>Craniata</taxon>
        <taxon>Vertebrata</taxon>
        <taxon>Cyclostomata</taxon>
        <taxon>Myxini</taxon>
        <taxon>Myxiniformes</taxon>
        <taxon>Myxinidae</taxon>
        <taxon>Eptatretinae</taxon>
        <taxon>Eptatretus</taxon>
    </lineage>
</organism>
<dbReference type="GO" id="GO:0000774">
    <property type="term" value="F:adenyl-nucleotide exchange factor activity"/>
    <property type="evidence" value="ECO:0007669"/>
    <property type="project" value="TreeGrafter"/>
</dbReference>
<dbReference type="OMA" id="FQPTHEW"/>
<evidence type="ECO:0000313" key="12">
    <source>
        <dbReference type="Ensembl" id="ENSEBUP00000015958.1"/>
    </source>
</evidence>
<dbReference type="GO" id="GO:0015031">
    <property type="term" value="P:protein transport"/>
    <property type="evidence" value="ECO:0007669"/>
    <property type="project" value="UniProtKB-KW"/>
</dbReference>
<dbReference type="SUPFAM" id="SSF48371">
    <property type="entry name" value="ARM repeat"/>
    <property type="match status" value="1"/>
</dbReference>
<dbReference type="InterPro" id="IPR011989">
    <property type="entry name" value="ARM-like"/>
</dbReference>
<dbReference type="AlphaFoldDB" id="A0A8C4QIQ2"/>
<accession>A0A8C4QIQ2</accession>